<sequence length="78" mass="8657">MHDIYLFNANASVCRGRLHAYRCGTRRKYVPVGSGAASMPKVPRRHARKHHRLLSVAERNAEGLVICRSFGALPSLAT</sequence>
<name>A0A2S7AB07_9XANT</name>
<reference evidence="1 2" key="1">
    <citation type="submission" date="2016-08" db="EMBL/GenBank/DDBJ databases">
        <title>Evolution of the type three secretion system and type three effector repertoires in Xanthomonas.</title>
        <authorList>
            <person name="Merda D."/>
            <person name="Briand M."/>
            <person name="Bosis E."/>
            <person name="Rousseau C."/>
            <person name="Portier P."/>
            <person name="Jacques M.-A."/>
            <person name="Fischer-Le Saux M."/>
        </authorList>
    </citation>
    <scope>NUCLEOTIDE SEQUENCE [LARGE SCALE GENOMIC DNA]</scope>
    <source>
        <strain evidence="1 2">CFBP 7645</strain>
    </source>
</reference>
<evidence type="ECO:0000313" key="2">
    <source>
        <dbReference type="Proteomes" id="UP000239204"/>
    </source>
</evidence>
<proteinExistence type="predicted"/>
<comment type="caution">
    <text evidence="1">The sequence shown here is derived from an EMBL/GenBank/DDBJ whole genome shotgun (WGS) entry which is preliminary data.</text>
</comment>
<organism evidence="1 2">
    <name type="scientific">Xanthomonas arboricola</name>
    <dbReference type="NCBI Taxonomy" id="56448"/>
    <lineage>
        <taxon>Bacteria</taxon>
        <taxon>Pseudomonadati</taxon>
        <taxon>Pseudomonadota</taxon>
        <taxon>Gammaproteobacteria</taxon>
        <taxon>Lysobacterales</taxon>
        <taxon>Lysobacteraceae</taxon>
        <taxon>Xanthomonas</taxon>
    </lineage>
</organism>
<evidence type="ECO:0000313" key="1">
    <source>
        <dbReference type="EMBL" id="PPU06311.1"/>
    </source>
</evidence>
<dbReference type="AlphaFoldDB" id="A0A2S7AB07"/>
<protein>
    <submittedName>
        <fullName evidence="1">Uncharacterized protein</fullName>
    </submittedName>
</protein>
<gene>
    <name evidence="1" type="ORF">XarjCFBP7645_17415</name>
</gene>
<accession>A0A2S7AB07</accession>
<dbReference type="EMBL" id="MIGY01000003">
    <property type="protein sequence ID" value="PPU06311.1"/>
    <property type="molecule type" value="Genomic_DNA"/>
</dbReference>
<dbReference type="Proteomes" id="UP000239204">
    <property type="component" value="Unassembled WGS sequence"/>
</dbReference>